<dbReference type="Proteomes" id="UP000807342">
    <property type="component" value="Unassembled WGS sequence"/>
</dbReference>
<evidence type="ECO:0000313" key="1">
    <source>
        <dbReference type="EMBL" id="KAF9448742.1"/>
    </source>
</evidence>
<evidence type="ECO:0000313" key="2">
    <source>
        <dbReference type="Proteomes" id="UP000807342"/>
    </source>
</evidence>
<dbReference type="EMBL" id="MU151151">
    <property type="protein sequence ID" value="KAF9448742.1"/>
    <property type="molecule type" value="Genomic_DNA"/>
</dbReference>
<evidence type="ECO:0008006" key="3">
    <source>
        <dbReference type="Google" id="ProtNLM"/>
    </source>
</evidence>
<name>A0A9P5XCA7_9AGAR</name>
<sequence length="206" mass="22828">MTTASTLRCVPAEIEDLVIAAASRMARPSKDLLTCALVCKSWVPASRRNLLVDGVVTIRPKVEYVQSLLDVLQSPYCTIRPHITTLSIAGKGNRDSWNATWQALPQILSLIPFSGLRLQDPLMDGSLMDCGGHPPWTTIKQVQLLGVWRSDYTGLLVFLSSLPALEELVVRGCWERPYIPPNTLIRTFPLSFKKLDVDSHAAEDVC</sequence>
<dbReference type="OrthoDB" id="3070268at2759"/>
<proteinExistence type="predicted"/>
<keyword evidence="2" id="KW-1185">Reference proteome</keyword>
<gene>
    <name evidence="1" type="ORF">P691DRAFT_28366</name>
</gene>
<reference evidence="1" key="1">
    <citation type="submission" date="2020-11" db="EMBL/GenBank/DDBJ databases">
        <authorList>
            <consortium name="DOE Joint Genome Institute"/>
            <person name="Ahrendt S."/>
            <person name="Riley R."/>
            <person name="Andreopoulos W."/>
            <person name="Labutti K."/>
            <person name="Pangilinan J."/>
            <person name="Ruiz-Duenas F.J."/>
            <person name="Barrasa J.M."/>
            <person name="Sanchez-Garcia M."/>
            <person name="Camarero S."/>
            <person name="Miyauchi S."/>
            <person name="Serrano A."/>
            <person name="Linde D."/>
            <person name="Babiker R."/>
            <person name="Drula E."/>
            <person name="Ayuso-Fernandez I."/>
            <person name="Pacheco R."/>
            <person name="Padilla G."/>
            <person name="Ferreira P."/>
            <person name="Barriuso J."/>
            <person name="Kellner H."/>
            <person name="Castanera R."/>
            <person name="Alfaro M."/>
            <person name="Ramirez L."/>
            <person name="Pisabarro A.G."/>
            <person name="Kuo A."/>
            <person name="Tritt A."/>
            <person name="Lipzen A."/>
            <person name="He G."/>
            <person name="Yan M."/>
            <person name="Ng V."/>
            <person name="Cullen D."/>
            <person name="Martin F."/>
            <person name="Rosso M.-N."/>
            <person name="Henrissat B."/>
            <person name="Hibbett D."/>
            <person name="Martinez A.T."/>
            <person name="Grigoriev I.V."/>
        </authorList>
    </citation>
    <scope>NUCLEOTIDE SEQUENCE</scope>
    <source>
        <strain evidence="1">MF-IS2</strain>
    </source>
</reference>
<dbReference type="AlphaFoldDB" id="A0A9P5XCA7"/>
<organism evidence="1 2">
    <name type="scientific">Macrolepiota fuliginosa MF-IS2</name>
    <dbReference type="NCBI Taxonomy" id="1400762"/>
    <lineage>
        <taxon>Eukaryota</taxon>
        <taxon>Fungi</taxon>
        <taxon>Dikarya</taxon>
        <taxon>Basidiomycota</taxon>
        <taxon>Agaricomycotina</taxon>
        <taxon>Agaricomycetes</taxon>
        <taxon>Agaricomycetidae</taxon>
        <taxon>Agaricales</taxon>
        <taxon>Agaricineae</taxon>
        <taxon>Agaricaceae</taxon>
        <taxon>Macrolepiota</taxon>
    </lineage>
</organism>
<protein>
    <recommendedName>
        <fullName evidence="3">F-box domain-containing protein</fullName>
    </recommendedName>
</protein>
<accession>A0A9P5XCA7</accession>
<comment type="caution">
    <text evidence="1">The sequence shown here is derived from an EMBL/GenBank/DDBJ whole genome shotgun (WGS) entry which is preliminary data.</text>
</comment>